<feature type="domain" description="RING-type" evidence="6">
    <location>
        <begin position="184"/>
        <end position="229"/>
    </location>
</feature>
<feature type="region of interest" description="Disordered" evidence="5">
    <location>
        <begin position="1"/>
        <end position="22"/>
    </location>
</feature>
<evidence type="ECO:0000313" key="8">
    <source>
        <dbReference type="Proteomes" id="UP000807115"/>
    </source>
</evidence>
<keyword evidence="3" id="KW-0862">Zinc</keyword>
<dbReference type="InterPro" id="IPR051834">
    <property type="entry name" value="RING_finger_E3_ligase"/>
</dbReference>
<dbReference type="PANTHER" id="PTHR45931:SF16">
    <property type="entry name" value="RING_U-BOX SUPERFAMILY PROTEIN"/>
    <property type="match status" value="1"/>
</dbReference>
<evidence type="ECO:0000313" key="7">
    <source>
        <dbReference type="EMBL" id="KAG0520038.1"/>
    </source>
</evidence>
<keyword evidence="1" id="KW-0479">Metal-binding</keyword>
<sequence>MADEMSIELEDGELAPSSVVSGPSSAAADVQLRAQLREATTVLRRRGQTDLARLALGLVDADLRDVMWVLTDQVRGGGGGGDFSGDPLLFDAFRHTIRMRLLNLSQEAGYDDDEVGEAFPAMVLEAAQYAARLVQAYDIGDTLGGAVVVPPASAAAVRSLEKQTFRAATTAGGEEEDDDGVTECGICLDEFVDGGEVSVMPCPSRREHKFHSDCIYKWLAISNVCPLCRHELPAYYE</sequence>
<reference evidence="7" key="2">
    <citation type="submission" date="2020-10" db="EMBL/GenBank/DDBJ databases">
        <authorList>
            <person name="Cooper E.A."/>
            <person name="Brenton Z.W."/>
            <person name="Flinn B.S."/>
            <person name="Jenkins J."/>
            <person name="Shu S."/>
            <person name="Flowers D."/>
            <person name="Luo F."/>
            <person name="Wang Y."/>
            <person name="Xia P."/>
            <person name="Barry K."/>
            <person name="Daum C."/>
            <person name="Lipzen A."/>
            <person name="Yoshinaga Y."/>
            <person name="Schmutz J."/>
            <person name="Saski C."/>
            <person name="Vermerris W."/>
            <person name="Kresovich S."/>
        </authorList>
    </citation>
    <scope>NUCLEOTIDE SEQUENCE</scope>
</reference>
<comment type="caution">
    <text evidence="7">The sequence shown here is derived from an EMBL/GenBank/DDBJ whole genome shotgun (WGS) entry which is preliminary data.</text>
</comment>
<keyword evidence="2 4" id="KW-0863">Zinc-finger</keyword>
<gene>
    <name evidence="7" type="ORF">BDA96_08G038500</name>
</gene>
<dbReference type="AlphaFoldDB" id="A0A921QE07"/>
<dbReference type="InterPro" id="IPR001841">
    <property type="entry name" value="Znf_RING"/>
</dbReference>
<evidence type="ECO:0000256" key="1">
    <source>
        <dbReference type="ARBA" id="ARBA00022723"/>
    </source>
</evidence>
<dbReference type="PROSITE" id="PS50089">
    <property type="entry name" value="ZF_RING_2"/>
    <property type="match status" value="1"/>
</dbReference>
<dbReference type="SUPFAM" id="SSF57850">
    <property type="entry name" value="RING/U-box"/>
    <property type="match status" value="1"/>
</dbReference>
<evidence type="ECO:0000256" key="4">
    <source>
        <dbReference type="PROSITE-ProRule" id="PRU00175"/>
    </source>
</evidence>
<dbReference type="Pfam" id="PF13639">
    <property type="entry name" value="zf-RING_2"/>
    <property type="match status" value="1"/>
</dbReference>
<evidence type="ECO:0000259" key="6">
    <source>
        <dbReference type="PROSITE" id="PS50089"/>
    </source>
</evidence>
<dbReference type="Gene3D" id="3.30.40.10">
    <property type="entry name" value="Zinc/RING finger domain, C3HC4 (zinc finger)"/>
    <property type="match status" value="1"/>
</dbReference>
<dbReference type="GO" id="GO:0008270">
    <property type="term" value="F:zinc ion binding"/>
    <property type="evidence" value="ECO:0007669"/>
    <property type="project" value="UniProtKB-KW"/>
</dbReference>
<dbReference type="PANTHER" id="PTHR45931">
    <property type="entry name" value="SI:CH211-59O9.10"/>
    <property type="match status" value="1"/>
</dbReference>
<accession>A0A921QE07</accession>
<evidence type="ECO:0000256" key="5">
    <source>
        <dbReference type="SAM" id="MobiDB-lite"/>
    </source>
</evidence>
<feature type="compositionally biased region" description="Acidic residues" evidence="5">
    <location>
        <begin position="1"/>
        <end position="13"/>
    </location>
</feature>
<name>A0A921QE07_SORBI</name>
<evidence type="ECO:0000256" key="3">
    <source>
        <dbReference type="ARBA" id="ARBA00022833"/>
    </source>
</evidence>
<proteinExistence type="predicted"/>
<reference evidence="7" key="1">
    <citation type="journal article" date="2019" name="BMC Genomics">
        <title>A new reference genome for Sorghum bicolor reveals high levels of sequence similarity between sweet and grain genotypes: implications for the genetics of sugar metabolism.</title>
        <authorList>
            <person name="Cooper E.A."/>
            <person name="Brenton Z.W."/>
            <person name="Flinn B.S."/>
            <person name="Jenkins J."/>
            <person name="Shu S."/>
            <person name="Flowers D."/>
            <person name="Luo F."/>
            <person name="Wang Y."/>
            <person name="Xia P."/>
            <person name="Barry K."/>
            <person name="Daum C."/>
            <person name="Lipzen A."/>
            <person name="Yoshinaga Y."/>
            <person name="Schmutz J."/>
            <person name="Saski C."/>
            <person name="Vermerris W."/>
            <person name="Kresovich S."/>
        </authorList>
    </citation>
    <scope>NUCLEOTIDE SEQUENCE</scope>
</reference>
<dbReference type="EMBL" id="CM027687">
    <property type="protein sequence ID" value="KAG0520038.1"/>
    <property type="molecule type" value="Genomic_DNA"/>
</dbReference>
<dbReference type="InterPro" id="IPR013083">
    <property type="entry name" value="Znf_RING/FYVE/PHD"/>
</dbReference>
<dbReference type="Proteomes" id="UP000807115">
    <property type="component" value="Chromosome 8"/>
</dbReference>
<organism evidence="7 8">
    <name type="scientific">Sorghum bicolor</name>
    <name type="common">Sorghum</name>
    <name type="synonym">Sorghum vulgare</name>
    <dbReference type="NCBI Taxonomy" id="4558"/>
    <lineage>
        <taxon>Eukaryota</taxon>
        <taxon>Viridiplantae</taxon>
        <taxon>Streptophyta</taxon>
        <taxon>Embryophyta</taxon>
        <taxon>Tracheophyta</taxon>
        <taxon>Spermatophyta</taxon>
        <taxon>Magnoliopsida</taxon>
        <taxon>Liliopsida</taxon>
        <taxon>Poales</taxon>
        <taxon>Poaceae</taxon>
        <taxon>PACMAD clade</taxon>
        <taxon>Panicoideae</taxon>
        <taxon>Andropogonodae</taxon>
        <taxon>Andropogoneae</taxon>
        <taxon>Sorghinae</taxon>
        <taxon>Sorghum</taxon>
    </lineage>
</organism>
<evidence type="ECO:0000256" key="2">
    <source>
        <dbReference type="ARBA" id="ARBA00022771"/>
    </source>
</evidence>
<protein>
    <recommendedName>
        <fullName evidence="6">RING-type domain-containing protein</fullName>
    </recommendedName>
</protein>
<dbReference type="SMART" id="SM00184">
    <property type="entry name" value="RING"/>
    <property type="match status" value="1"/>
</dbReference>